<accession>A0A1R4JKT7</accession>
<dbReference type="SUPFAM" id="SSF55811">
    <property type="entry name" value="Nudix"/>
    <property type="match status" value="1"/>
</dbReference>
<dbReference type="OrthoDB" id="4247482at2"/>
<name>A0A1R4JKT7_9ACTN</name>
<dbReference type="InterPro" id="IPR020476">
    <property type="entry name" value="Nudix_hydrolase"/>
</dbReference>
<dbReference type="RefSeq" id="WP_094764685.1">
    <property type="nucleotide sequence ID" value="NZ_FUKQ01000032.1"/>
</dbReference>
<evidence type="ECO:0000256" key="4">
    <source>
        <dbReference type="ARBA" id="ARBA00022842"/>
    </source>
</evidence>
<keyword evidence="8" id="KW-1185">Reference proteome</keyword>
<dbReference type="STRING" id="1255658.FM114_08300"/>
<proteinExistence type="inferred from homology"/>
<evidence type="ECO:0000256" key="3">
    <source>
        <dbReference type="ARBA" id="ARBA00022801"/>
    </source>
</evidence>
<protein>
    <submittedName>
        <fullName evidence="7">Putative ATP/GTP-binding protein</fullName>
    </submittedName>
</protein>
<dbReference type="PROSITE" id="PS51462">
    <property type="entry name" value="NUDIX"/>
    <property type="match status" value="1"/>
</dbReference>
<dbReference type="CDD" id="cd18876">
    <property type="entry name" value="NUDIX_Hydrolase"/>
    <property type="match status" value="1"/>
</dbReference>
<dbReference type="PANTHER" id="PTHR43046:SF12">
    <property type="entry name" value="GDP-MANNOSE MANNOSYL HYDROLASE"/>
    <property type="match status" value="1"/>
</dbReference>
<reference evidence="7 8" key="1">
    <citation type="submission" date="2017-02" db="EMBL/GenBank/DDBJ databases">
        <authorList>
            <person name="Peterson S.W."/>
        </authorList>
    </citation>
    <scope>NUCLEOTIDE SEQUENCE [LARGE SCALE GENOMIC DNA]</scope>
    <source>
        <strain evidence="7 8">LSP_Lj1</strain>
    </source>
</reference>
<dbReference type="PANTHER" id="PTHR43046">
    <property type="entry name" value="GDP-MANNOSE MANNOSYL HYDROLASE"/>
    <property type="match status" value="1"/>
</dbReference>
<dbReference type="SUPFAM" id="SSF55729">
    <property type="entry name" value="Acyl-CoA N-acyltransferases (Nat)"/>
    <property type="match status" value="1"/>
</dbReference>
<keyword evidence="3 5" id="KW-0378">Hydrolase</keyword>
<dbReference type="AlphaFoldDB" id="A0A1R4JKT7"/>
<dbReference type="Pfam" id="PF00293">
    <property type="entry name" value="NUDIX"/>
    <property type="match status" value="1"/>
</dbReference>
<dbReference type="PRINTS" id="PR00502">
    <property type="entry name" value="NUDIXFAMILY"/>
</dbReference>
<evidence type="ECO:0000313" key="7">
    <source>
        <dbReference type="EMBL" id="SJN32861.1"/>
    </source>
</evidence>
<dbReference type="InterPro" id="IPR000086">
    <property type="entry name" value="NUDIX_hydrolase_dom"/>
</dbReference>
<comment type="similarity">
    <text evidence="2 5">Belongs to the Nudix hydrolase family.</text>
</comment>
<evidence type="ECO:0000259" key="6">
    <source>
        <dbReference type="PROSITE" id="PS51462"/>
    </source>
</evidence>
<dbReference type="PROSITE" id="PS00893">
    <property type="entry name" value="NUDIX_BOX"/>
    <property type="match status" value="1"/>
</dbReference>
<evidence type="ECO:0000256" key="5">
    <source>
        <dbReference type="RuleBase" id="RU003476"/>
    </source>
</evidence>
<feature type="domain" description="Nudix hydrolase" evidence="6">
    <location>
        <begin position="116"/>
        <end position="248"/>
    </location>
</feature>
<keyword evidence="4" id="KW-0460">Magnesium</keyword>
<sequence>MEAEFTVQVQVSGDVGVVMWSGATDAGTLARAVSMASDDILLGQEVRRLEVSVPATDQMARRALHLAGFRREGIRRHAMSVDEGQFVDVHQYSRLSGDVVYGPEGFSGVMDSVLPMKRLIAHAVFRNPSGQVLLLQTTYKSDWELPGGVVEPGEPPRVGAEREIAEELGLSVLLGAPAVVDWMPPSLGWSDALEFIYDGGVLGQVAIESLVREELEIHSIHWVDPADVPHHVSPLSARRIALVLDDFTGFTEDGVPIG</sequence>
<dbReference type="Gene3D" id="3.40.630.30">
    <property type="match status" value="1"/>
</dbReference>
<dbReference type="EMBL" id="FUKQ01000032">
    <property type="protein sequence ID" value="SJN32861.1"/>
    <property type="molecule type" value="Genomic_DNA"/>
</dbReference>
<organism evidence="7 8">
    <name type="scientific">Luteococcus japonicus LSP_Lj1</name>
    <dbReference type="NCBI Taxonomy" id="1255658"/>
    <lineage>
        <taxon>Bacteria</taxon>
        <taxon>Bacillati</taxon>
        <taxon>Actinomycetota</taxon>
        <taxon>Actinomycetes</taxon>
        <taxon>Propionibacteriales</taxon>
        <taxon>Propionibacteriaceae</taxon>
        <taxon>Luteococcus</taxon>
    </lineage>
</organism>
<comment type="cofactor">
    <cofactor evidence="1">
        <name>Mg(2+)</name>
        <dbReference type="ChEBI" id="CHEBI:18420"/>
    </cofactor>
</comment>
<dbReference type="InterPro" id="IPR020084">
    <property type="entry name" value="NUDIX_hydrolase_CS"/>
</dbReference>
<evidence type="ECO:0000313" key="8">
    <source>
        <dbReference type="Proteomes" id="UP000188342"/>
    </source>
</evidence>
<gene>
    <name evidence="7" type="ORF">FM114_08300</name>
</gene>
<dbReference type="Gene3D" id="3.90.79.10">
    <property type="entry name" value="Nucleoside Triphosphate Pyrophosphohydrolase"/>
    <property type="match status" value="1"/>
</dbReference>
<dbReference type="InterPro" id="IPR016181">
    <property type="entry name" value="Acyl_CoA_acyltransferase"/>
</dbReference>
<dbReference type="InterPro" id="IPR015797">
    <property type="entry name" value="NUDIX_hydrolase-like_dom_sf"/>
</dbReference>
<dbReference type="GO" id="GO:0016787">
    <property type="term" value="F:hydrolase activity"/>
    <property type="evidence" value="ECO:0007669"/>
    <property type="project" value="UniProtKB-KW"/>
</dbReference>
<dbReference type="Proteomes" id="UP000188342">
    <property type="component" value="Unassembled WGS sequence"/>
</dbReference>
<evidence type="ECO:0000256" key="2">
    <source>
        <dbReference type="ARBA" id="ARBA00005582"/>
    </source>
</evidence>
<evidence type="ECO:0000256" key="1">
    <source>
        <dbReference type="ARBA" id="ARBA00001946"/>
    </source>
</evidence>